<accession>A0AA38IW33</accession>
<feature type="region of interest" description="Disordered" evidence="1">
    <location>
        <begin position="108"/>
        <end position="143"/>
    </location>
</feature>
<evidence type="ECO:0000256" key="1">
    <source>
        <dbReference type="SAM" id="MobiDB-lite"/>
    </source>
</evidence>
<dbReference type="EMBL" id="JALNTZ010000002">
    <property type="protein sequence ID" value="KAJ3661092.1"/>
    <property type="molecule type" value="Genomic_DNA"/>
</dbReference>
<dbReference type="GO" id="GO:0005085">
    <property type="term" value="F:guanyl-nucleotide exchange factor activity"/>
    <property type="evidence" value="ECO:0007669"/>
    <property type="project" value="InterPro"/>
</dbReference>
<feature type="compositionally biased region" description="Polar residues" evidence="1">
    <location>
        <begin position="220"/>
        <end position="233"/>
    </location>
</feature>
<dbReference type="AlphaFoldDB" id="A0AA38IW33"/>
<dbReference type="GO" id="GO:1901981">
    <property type="term" value="F:phosphatidylinositol phosphate binding"/>
    <property type="evidence" value="ECO:0007669"/>
    <property type="project" value="TreeGrafter"/>
</dbReference>
<proteinExistence type="predicted"/>
<keyword evidence="3" id="KW-1185">Reference proteome</keyword>
<dbReference type="GO" id="GO:0032456">
    <property type="term" value="P:endocytic recycling"/>
    <property type="evidence" value="ECO:0007669"/>
    <property type="project" value="TreeGrafter"/>
</dbReference>
<dbReference type="GO" id="GO:0006897">
    <property type="term" value="P:endocytosis"/>
    <property type="evidence" value="ECO:0007669"/>
    <property type="project" value="TreeGrafter"/>
</dbReference>
<evidence type="ECO:0000313" key="3">
    <source>
        <dbReference type="Proteomes" id="UP001168821"/>
    </source>
</evidence>
<protein>
    <recommendedName>
        <fullName evidence="4">DENN domain-containing protein 1A</fullName>
    </recommendedName>
</protein>
<dbReference type="InterPro" id="IPR040032">
    <property type="entry name" value="DENND1A/B/C"/>
</dbReference>
<gene>
    <name evidence="2" type="ORF">Zmor_005509</name>
</gene>
<evidence type="ECO:0000313" key="2">
    <source>
        <dbReference type="EMBL" id="KAJ3661092.1"/>
    </source>
</evidence>
<comment type="caution">
    <text evidence="2">The sequence shown here is derived from an EMBL/GenBank/DDBJ whole genome shotgun (WGS) entry which is preliminary data.</text>
</comment>
<dbReference type="PANTHER" id="PTHR13196">
    <property type="entry name" value="DENN DOMAIN-CONTAINING"/>
    <property type="match status" value="1"/>
</dbReference>
<dbReference type="PANTHER" id="PTHR13196:SF14">
    <property type="entry name" value="UDENN DOMAIN-CONTAINING PROTEIN"/>
    <property type="match status" value="1"/>
</dbReference>
<dbReference type="Proteomes" id="UP001168821">
    <property type="component" value="Unassembled WGS sequence"/>
</dbReference>
<dbReference type="GO" id="GO:0005829">
    <property type="term" value="C:cytosol"/>
    <property type="evidence" value="ECO:0007669"/>
    <property type="project" value="TreeGrafter"/>
</dbReference>
<feature type="region of interest" description="Disordered" evidence="1">
    <location>
        <begin position="213"/>
        <end position="235"/>
    </location>
</feature>
<reference evidence="2" key="1">
    <citation type="journal article" date="2023" name="G3 (Bethesda)">
        <title>Whole genome assemblies of Zophobas morio and Tenebrio molitor.</title>
        <authorList>
            <person name="Kaur S."/>
            <person name="Stinson S.A."/>
            <person name="diCenzo G.C."/>
        </authorList>
    </citation>
    <scope>NUCLEOTIDE SEQUENCE</scope>
    <source>
        <strain evidence="2">QUZm001</strain>
    </source>
</reference>
<feature type="compositionally biased region" description="Polar residues" evidence="1">
    <location>
        <begin position="112"/>
        <end position="122"/>
    </location>
</feature>
<sequence length="281" mass="31597">MEIRKENLELCLSFYGNVKFIEERLAMLNNGLGFSDEFEMETFRYSVQSGSKLKQQYKDWTSTMKKEGSAFFKSVKEKANPAVKSAVKTVKDGGKGMKSAYRGLRSRLKENQGPQQLQNGLDSPNDKPRSAPNSPTGKRRTFGGIIVPTANHRKDGTTLSFKSSGFESLLKYFFQPEDMEDLIRLDSASDIDDFDPLKSNSYSSSAPAPLSLSNPLYTYENHNTKQNGSVPSRNDQDLLQEYGLDFKSFSSVQNQQIFDPFASTSATSNKVNSQSQWTRFD</sequence>
<organism evidence="2 3">
    <name type="scientific">Zophobas morio</name>
    <dbReference type="NCBI Taxonomy" id="2755281"/>
    <lineage>
        <taxon>Eukaryota</taxon>
        <taxon>Metazoa</taxon>
        <taxon>Ecdysozoa</taxon>
        <taxon>Arthropoda</taxon>
        <taxon>Hexapoda</taxon>
        <taxon>Insecta</taxon>
        <taxon>Pterygota</taxon>
        <taxon>Neoptera</taxon>
        <taxon>Endopterygota</taxon>
        <taxon>Coleoptera</taxon>
        <taxon>Polyphaga</taxon>
        <taxon>Cucujiformia</taxon>
        <taxon>Tenebrionidae</taxon>
        <taxon>Zophobas</taxon>
    </lineage>
</organism>
<evidence type="ECO:0008006" key="4">
    <source>
        <dbReference type="Google" id="ProtNLM"/>
    </source>
</evidence>
<name>A0AA38IW33_9CUCU</name>